<dbReference type="STRING" id="630515.SAMN04489812_0523"/>
<organism evidence="1 2">
    <name type="scientific">Microlunatus soli</name>
    <dbReference type="NCBI Taxonomy" id="630515"/>
    <lineage>
        <taxon>Bacteria</taxon>
        <taxon>Bacillati</taxon>
        <taxon>Actinomycetota</taxon>
        <taxon>Actinomycetes</taxon>
        <taxon>Propionibacteriales</taxon>
        <taxon>Propionibacteriaceae</taxon>
        <taxon>Microlunatus</taxon>
    </lineage>
</organism>
<keyword evidence="2" id="KW-1185">Reference proteome</keyword>
<evidence type="ECO:0000313" key="2">
    <source>
        <dbReference type="Proteomes" id="UP000199103"/>
    </source>
</evidence>
<accession>A0A1H1NK04</accession>
<protein>
    <submittedName>
        <fullName evidence="1">Uncharacterized protein</fullName>
    </submittedName>
</protein>
<sequence>MTFTWNRSKLPQDQDRAALLPASTPAPAAAAAPVDDPRWQQVGNLIIGLYDYLRTNVDAHPALAAVIPTLSSAVADYRSRQSADPFDPVRTVLAAVQQQRARDSSIPEP</sequence>
<evidence type="ECO:0000313" key="1">
    <source>
        <dbReference type="EMBL" id="SDR98649.1"/>
    </source>
</evidence>
<dbReference type="Proteomes" id="UP000199103">
    <property type="component" value="Chromosome I"/>
</dbReference>
<reference evidence="1 2" key="1">
    <citation type="submission" date="2016-10" db="EMBL/GenBank/DDBJ databases">
        <authorList>
            <person name="de Groot N.N."/>
        </authorList>
    </citation>
    <scope>NUCLEOTIDE SEQUENCE [LARGE SCALE GENOMIC DNA]</scope>
    <source>
        <strain evidence="1 2">DSM 21800</strain>
    </source>
</reference>
<dbReference type="AlphaFoldDB" id="A0A1H1NK04"/>
<gene>
    <name evidence="1" type="ORF">SAMN04489812_0523</name>
</gene>
<dbReference type="RefSeq" id="WP_091519414.1">
    <property type="nucleotide sequence ID" value="NZ_LT629772.1"/>
</dbReference>
<name>A0A1H1NK04_9ACTN</name>
<proteinExistence type="predicted"/>
<dbReference type="EMBL" id="LT629772">
    <property type="protein sequence ID" value="SDR98649.1"/>
    <property type="molecule type" value="Genomic_DNA"/>
</dbReference>